<dbReference type="EC" id="1.8.4.10" evidence="4"/>
<dbReference type="RefSeq" id="WP_049642545.1">
    <property type="nucleotide sequence ID" value="NZ_LFTY01000002.1"/>
</dbReference>
<dbReference type="PIRSF" id="PIRSF000857">
    <property type="entry name" value="PAPS_reductase"/>
    <property type="match status" value="1"/>
</dbReference>
<name>A0A0J9E4B8_9RHOB</name>
<keyword evidence="2 4" id="KW-0560">Oxidoreductase</keyword>
<dbReference type="SUPFAM" id="SSF52402">
    <property type="entry name" value="Adenine nucleotide alpha hydrolases-like"/>
    <property type="match status" value="1"/>
</dbReference>
<protein>
    <recommendedName>
        <fullName evidence="4">Adenosine 5'-phosphosulfate reductase</fullName>
        <shortName evidence="4">APS reductase</shortName>
        <ecNumber evidence="4">1.8.4.10</ecNumber>
    </recommendedName>
    <alternativeName>
        <fullName evidence="4">5'-adenylylsulfate reductase</fullName>
    </alternativeName>
    <alternativeName>
        <fullName evidence="4">Thioredoxin-dependent 5'-adenylylsulfate reductase</fullName>
    </alternativeName>
</protein>
<dbReference type="Pfam" id="PF01507">
    <property type="entry name" value="PAPS_reduct"/>
    <property type="match status" value="1"/>
</dbReference>
<evidence type="ECO:0000256" key="4">
    <source>
        <dbReference type="HAMAP-Rule" id="MF_00063"/>
    </source>
</evidence>
<keyword evidence="4" id="KW-0479">Metal-binding</keyword>
<proteinExistence type="inferred from homology"/>
<dbReference type="GO" id="GO:0005737">
    <property type="term" value="C:cytoplasm"/>
    <property type="evidence" value="ECO:0007669"/>
    <property type="project" value="UniProtKB-SubCell"/>
</dbReference>
<organism evidence="6 7">
    <name type="scientific">Candidatus Rhodobacter oscarellae</name>
    <dbReference type="NCBI Taxonomy" id="1675527"/>
    <lineage>
        <taxon>Bacteria</taxon>
        <taxon>Pseudomonadati</taxon>
        <taxon>Pseudomonadota</taxon>
        <taxon>Alphaproteobacteria</taxon>
        <taxon>Rhodobacterales</taxon>
        <taxon>Rhodobacter group</taxon>
        <taxon>Rhodobacter</taxon>
    </lineage>
</organism>
<sequence length="254" mass="27609">MPLDIPDTPLADRVEAWNRALEGADPAEVVRFAMTAPEIGRMAAVSSFGADSIALLHMIARAGPGLPILFLDTGMLFPETLAYQRAVAAHLGLMDVRVIQPDRLELFKRDPDGVLHVMDPDACCRLRKVEPLEKALRGFDAWITGRKRFQGGRRATLQLFEIENGRVKVNPLAHWSPDEVQGYIGAHALPRHPLAGKSLPSLGCLPCTSEVAAGEDARAGRWRGREKDECGIHFVDGKVVRGGAAGPDRQGAVE</sequence>
<evidence type="ECO:0000256" key="3">
    <source>
        <dbReference type="ARBA" id="ARBA00024327"/>
    </source>
</evidence>
<dbReference type="GO" id="GO:0070814">
    <property type="term" value="P:hydrogen sulfide biosynthetic process"/>
    <property type="evidence" value="ECO:0007669"/>
    <property type="project" value="UniProtKB-UniRule"/>
</dbReference>
<dbReference type="PANTHER" id="PTHR46509:SF1">
    <property type="entry name" value="PHOSPHOADENOSINE PHOSPHOSULFATE REDUCTASE"/>
    <property type="match status" value="1"/>
</dbReference>
<dbReference type="AlphaFoldDB" id="A0A0J9E4B8"/>
<keyword evidence="4" id="KW-0408">Iron</keyword>
<feature type="active site" description="Nucleophile; cysteine thiosulfonate intermediate" evidence="4">
    <location>
        <position position="230"/>
    </location>
</feature>
<dbReference type="GO" id="GO:0043866">
    <property type="term" value="F:adenylyl-sulfate reductase (thioredoxin) activity"/>
    <property type="evidence" value="ECO:0007669"/>
    <property type="project" value="UniProtKB-EC"/>
</dbReference>
<evidence type="ECO:0000256" key="2">
    <source>
        <dbReference type="ARBA" id="ARBA00023002"/>
    </source>
</evidence>
<comment type="cofactor">
    <cofactor evidence="4">
        <name>[4Fe-4S] cluster</name>
        <dbReference type="ChEBI" id="CHEBI:49883"/>
    </cofactor>
    <text evidence="4">Binds 1 [4Fe-4S] cluster per subunit.</text>
</comment>
<comment type="subcellular location">
    <subcellularLocation>
        <location evidence="4">Cytoplasm</location>
    </subcellularLocation>
</comment>
<dbReference type="EMBL" id="LFTY01000002">
    <property type="protein sequence ID" value="KMW56694.1"/>
    <property type="molecule type" value="Genomic_DNA"/>
</dbReference>
<keyword evidence="4" id="KW-0963">Cytoplasm</keyword>
<comment type="catalytic activity">
    <reaction evidence="4">
        <text>[thioredoxin]-disulfide + sulfite + AMP + 2 H(+) = adenosine 5'-phosphosulfate + [thioredoxin]-dithiol</text>
        <dbReference type="Rhea" id="RHEA:21976"/>
        <dbReference type="Rhea" id="RHEA-COMP:10698"/>
        <dbReference type="Rhea" id="RHEA-COMP:10700"/>
        <dbReference type="ChEBI" id="CHEBI:15378"/>
        <dbReference type="ChEBI" id="CHEBI:17359"/>
        <dbReference type="ChEBI" id="CHEBI:29950"/>
        <dbReference type="ChEBI" id="CHEBI:50058"/>
        <dbReference type="ChEBI" id="CHEBI:58243"/>
        <dbReference type="ChEBI" id="CHEBI:456215"/>
        <dbReference type="EC" id="1.8.4.10"/>
    </reaction>
</comment>
<feature type="binding site" evidence="4">
    <location>
        <position position="124"/>
    </location>
    <ligand>
        <name>[4Fe-4S] cluster</name>
        <dbReference type="ChEBI" id="CHEBI:49883"/>
    </ligand>
</feature>
<dbReference type="Proteomes" id="UP000037178">
    <property type="component" value="Unassembled WGS sequence"/>
</dbReference>
<reference evidence="6 7" key="1">
    <citation type="submission" date="2015-06" db="EMBL/GenBank/DDBJ databases">
        <title>Draft genome sequence of an Alphaproteobacteria species associated to the Mediterranean sponge Oscarella lobularis.</title>
        <authorList>
            <person name="Jourda C."/>
            <person name="Santini S."/>
            <person name="Claverie J.-M."/>
        </authorList>
    </citation>
    <scope>NUCLEOTIDE SEQUENCE [LARGE SCALE GENOMIC DNA]</scope>
    <source>
        <strain evidence="6">IGS</strain>
    </source>
</reference>
<keyword evidence="4" id="KW-0411">Iron-sulfur</keyword>
<dbReference type="InterPro" id="IPR002500">
    <property type="entry name" value="PAPS_reduct_dom"/>
</dbReference>
<gene>
    <name evidence="4" type="primary">cysH</name>
    <name evidence="6" type="ORF">AIOL_001649</name>
</gene>
<dbReference type="NCBIfam" id="NF002537">
    <property type="entry name" value="PRK02090.1"/>
    <property type="match status" value="1"/>
</dbReference>
<evidence type="ECO:0000256" key="1">
    <source>
        <dbReference type="ARBA" id="ARBA00009732"/>
    </source>
</evidence>
<dbReference type="Gene3D" id="3.40.50.620">
    <property type="entry name" value="HUPs"/>
    <property type="match status" value="1"/>
</dbReference>
<dbReference type="GO" id="GO:0019379">
    <property type="term" value="P:sulfate assimilation, phosphoadenylyl sulfate reduction by phosphoadenylyl-sulfate reductase (thioredoxin)"/>
    <property type="evidence" value="ECO:0007669"/>
    <property type="project" value="UniProtKB-UniRule"/>
</dbReference>
<feature type="binding site" evidence="4">
    <location>
        <position position="207"/>
    </location>
    <ligand>
        <name>[4Fe-4S] cluster</name>
        <dbReference type="ChEBI" id="CHEBI:49883"/>
    </ligand>
</feature>
<accession>A0A0J9E4B8</accession>
<feature type="binding site" evidence="4">
    <location>
        <position position="123"/>
    </location>
    <ligand>
        <name>[4Fe-4S] cluster</name>
        <dbReference type="ChEBI" id="CHEBI:49883"/>
    </ligand>
</feature>
<evidence type="ECO:0000313" key="6">
    <source>
        <dbReference type="EMBL" id="KMW56694.1"/>
    </source>
</evidence>
<dbReference type="HAMAP" id="MF_00063">
    <property type="entry name" value="CysH"/>
    <property type="match status" value="1"/>
</dbReference>
<comment type="pathway">
    <text evidence="3 4">Sulfur metabolism; hydrogen sulfide biosynthesis; sulfite from sulfate.</text>
</comment>
<dbReference type="PANTHER" id="PTHR46509">
    <property type="entry name" value="PHOSPHOADENOSINE PHOSPHOSULFATE REDUCTASE"/>
    <property type="match status" value="1"/>
</dbReference>
<comment type="caution">
    <text evidence="6">The sequence shown here is derived from an EMBL/GenBank/DDBJ whole genome shotgun (WGS) entry which is preliminary data.</text>
</comment>
<comment type="function">
    <text evidence="4">Catalyzes the formation of sulfite from adenosine 5'-phosphosulfate (APS) using thioredoxin as an electron donor.</text>
</comment>
<dbReference type="InterPro" id="IPR014729">
    <property type="entry name" value="Rossmann-like_a/b/a_fold"/>
</dbReference>
<dbReference type="GO" id="GO:0051539">
    <property type="term" value="F:4 iron, 4 sulfur cluster binding"/>
    <property type="evidence" value="ECO:0007669"/>
    <property type="project" value="UniProtKB-UniRule"/>
</dbReference>
<evidence type="ECO:0000313" key="7">
    <source>
        <dbReference type="Proteomes" id="UP000037178"/>
    </source>
</evidence>
<dbReference type="GO" id="GO:0046872">
    <property type="term" value="F:metal ion binding"/>
    <property type="evidence" value="ECO:0007669"/>
    <property type="project" value="UniProtKB-KW"/>
</dbReference>
<feature type="domain" description="Phosphoadenosine phosphosulphate reductase" evidence="5">
    <location>
        <begin position="43"/>
        <end position="209"/>
    </location>
</feature>
<dbReference type="PATRIC" id="fig|1675527.3.peg.1745"/>
<keyword evidence="7" id="KW-1185">Reference proteome</keyword>
<dbReference type="GO" id="GO:0004604">
    <property type="term" value="F:phosphoadenylyl-sulfate reductase (thioredoxin) activity"/>
    <property type="evidence" value="ECO:0007669"/>
    <property type="project" value="UniProtKB-UniRule"/>
</dbReference>
<feature type="binding site" evidence="4">
    <location>
        <position position="204"/>
    </location>
    <ligand>
        <name>[4Fe-4S] cluster</name>
        <dbReference type="ChEBI" id="CHEBI:49883"/>
    </ligand>
</feature>
<dbReference type="STRING" id="1675527.AIOL_001649"/>
<dbReference type="InterPro" id="IPR004511">
    <property type="entry name" value="PAPS/APS_Rdtase"/>
</dbReference>
<evidence type="ECO:0000259" key="5">
    <source>
        <dbReference type="Pfam" id="PF01507"/>
    </source>
</evidence>
<comment type="similarity">
    <text evidence="1 4">Belongs to the PAPS reductase family. CysH subfamily.</text>
</comment>